<evidence type="ECO:0000313" key="1">
    <source>
        <dbReference type="EMBL" id="KAE8323602.1"/>
    </source>
</evidence>
<dbReference type="AlphaFoldDB" id="A0A5N6WSH8"/>
<reference evidence="2" key="1">
    <citation type="submission" date="2019-04" db="EMBL/GenBank/DDBJ databases">
        <title>Friends and foes A comparative genomics studyof 23 Aspergillus species from section Flavi.</title>
        <authorList>
            <consortium name="DOE Joint Genome Institute"/>
            <person name="Kjaerbolling I."/>
            <person name="Vesth T."/>
            <person name="Frisvad J.C."/>
            <person name="Nybo J.L."/>
            <person name="Theobald S."/>
            <person name="Kildgaard S."/>
            <person name="Isbrandt T."/>
            <person name="Kuo A."/>
            <person name="Sato A."/>
            <person name="Lyhne E.K."/>
            <person name="Kogle M.E."/>
            <person name="Wiebenga A."/>
            <person name="Kun R.S."/>
            <person name="Lubbers R.J."/>
            <person name="Makela M.R."/>
            <person name="Barry K."/>
            <person name="Chovatia M."/>
            <person name="Clum A."/>
            <person name="Daum C."/>
            <person name="Haridas S."/>
            <person name="He G."/>
            <person name="LaButti K."/>
            <person name="Lipzen A."/>
            <person name="Mondo S."/>
            <person name="Riley R."/>
            <person name="Salamov A."/>
            <person name="Simmons B.A."/>
            <person name="Magnuson J.K."/>
            <person name="Henrissat B."/>
            <person name="Mortensen U.H."/>
            <person name="Larsen T.O."/>
            <person name="Devries R.P."/>
            <person name="Grigoriev I.V."/>
            <person name="Machida M."/>
            <person name="Baker S.E."/>
            <person name="Andersen M.R."/>
        </authorList>
    </citation>
    <scope>NUCLEOTIDE SEQUENCE [LARGE SCALE GENOMIC DNA]</scope>
    <source>
        <strain evidence="2">CBS 130017</strain>
    </source>
</reference>
<keyword evidence="2" id="KW-1185">Reference proteome</keyword>
<protein>
    <submittedName>
        <fullName evidence="1">Uncharacterized protein</fullName>
    </submittedName>
</protein>
<evidence type="ECO:0000313" key="2">
    <source>
        <dbReference type="Proteomes" id="UP000325945"/>
    </source>
</evidence>
<accession>A0A5N6WSH8</accession>
<sequence>MSVLSRRVFFVEVTLPLVRFQGSVDPRFASQQKRSMACGRTKPIVALMLTADNPKQDFLDLLSHIVNWWKYHVGRRRSLKLESLLSKEIDSIVRLTPETNLIHEFNHSRTSFSQGDSLRKLGVRDDYSVIDQEYLQMIYHYLVQYRVM</sequence>
<name>A0A5N6WSH8_9EURO</name>
<dbReference type="Proteomes" id="UP000325945">
    <property type="component" value="Unassembled WGS sequence"/>
</dbReference>
<gene>
    <name evidence="1" type="ORF">BDV39DRAFT_208736</name>
</gene>
<organism evidence="1 2">
    <name type="scientific">Aspergillus sergii</name>
    <dbReference type="NCBI Taxonomy" id="1034303"/>
    <lineage>
        <taxon>Eukaryota</taxon>
        <taxon>Fungi</taxon>
        <taxon>Dikarya</taxon>
        <taxon>Ascomycota</taxon>
        <taxon>Pezizomycotina</taxon>
        <taxon>Eurotiomycetes</taxon>
        <taxon>Eurotiomycetidae</taxon>
        <taxon>Eurotiales</taxon>
        <taxon>Aspergillaceae</taxon>
        <taxon>Aspergillus</taxon>
        <taxon>Aspergillus subgen. Circumdati</taxon>
    </lineage>
</organism>
<dbReference type="EMBL" id="ML741828">
    <property type="protein sequence ID" value="KAE8323602.1"/>
    <property type="molecule type" value="Genomic_DNA"/>
</dbReference>
<proteinExistence type="predicted"/>